<name>A0ABT8B946_9NEIS</name>
<dbReference type="Proteomes" id="UP001180081">
    <property type="component" value="Unassembled WGS sequence"/>
</dbReference>
<accession>A0ABT8B946</accession>
<protein>
    <submittedName>
        <fullName evidence="1">DciA family protein</fullName>
    </submittedName>
</protein>
<gene>
    <name evidence="1" type="ORF">QWZ03_17995</name>
</gene>
<dbReference type="EMBL" id="JAUFPU010000018">
    <property type="protein sequence ID" value="MDN3578661.1"/>
    <property type="molecule type" value="Genomic_DNA"/>
</dbReference>
<dbReference type="RefSeq" id="WP_290333987.1">
    <property type="nucleotide sequence ID" value="NZ_JAUFPU010000018.1"/>
</dbReference>
<proteinExistence type="predicted"/>
<evidence type="ECO:0000313" key="1">
    <source>
        <dbReference type="EMBL" id="MDN3578661.1"/>
    </source>
</evidence>
<dbReference type="Pfam" id="PF05258">
    <property type="entry name" value="DciA"/>
    <property type="match status" value="1"/>
</dbReference>
<reference evidence="1" key="2">
    <citation type="submission" date="2023-06" db="EMBL/GenBank/DDBJ databases">
        <authorList>
            <person name="Lucena T."/>
            <person name="Sun Q."/>
        </authorList>
    </citation>
    <scope>NUCLEOTIDE SEQUENCE</scope>
    <source>
        <strain evidence="1">CECT 7703</strain>
    </source>
</reference>
<reference evidence="1" key="1">
    <citation type="journal article" date="2014" name="Int. J. Syst. Evol. Microbiol.">
        <title>Complete genome of a new Firmicutes species belonging to the dominant human colonic microbiota ('Ruminococcus bicirculans') reveals two chromosomes and a selective capacity to utilize plant glucans.</title>
        <authorList>
            <consortium name="NISC Comparative Sequencing Program"/>
            <person name="Wegmann U."/>
            <person name="Louis P."/>
            <person name="Goesmann A."/>
            <person name="Henrissat B."/>
            <person name="Duncan S.H."/>
            <person name="Flint H.J."/>
        </authorList>
    </citation>
    <scope>NUCLEOTIDE SEQUENCE</scope>
    <source>
        <strain evidence="1">CECT 7703</strain>
    </source>
</reference>
<comment type="caution">
    <text evidence="1">The sequence shown here is derived from an EMBL/GenBank/DDBJ whole genome shotgun (WGS) entry which is preliminary data.</text>
</comment>
<sequence length="148" mass="16185">MSTRTFQTFLSSPELQRLARAAQAQRQLDAQWRAALPAGLAGLSEVVGIQGECLLVATRSAAVATKLRQMETRLIMQLNDKGLKINAIRCRIQVEPLPHQQKAPKRTPVISPKALATLNAAAESLPPSPLRDALAALVAKRRRKNSFE</sequence>
<organism evidence="1 2">
    <name type="scientific">Chitinimonas viridis</name>
    <dbReference type="NCBI Taxonomy" id="664880"/>
    <lineage>
        <taxon>Bacteria</taxon>
        <taxon>Pseudomonadati</taxon>
        <taxon>Pseudomonadota</taxon>
        <taxon>Betaproteobacteria</taxon>
        <taxon>Neisseriales</taxon>
        <taxon>Chitinibacteraceae</taxon>
        <taxon>Chitinimonas</taxon>
    </lineage>
</organism>
<keyword evidence="2" id="KW-1185">Reference proteome</keyword>
<evidence type="ECO:0000313" key="2">
    <source>
        <dbReference type="Proteomes" id="UP001180081"/>
    </source>
</evidence>
<dbReference type="InterPro" id="IPR007922">
    <property type="entry name" value="DciA-like"/>
</dbReference>